<dbReference type="Proteomes" id="UP000821845">
    <property type="component" value="Chromosome 9"/>
</dbReference>
<accession>A0ACB7RJI4</accession>
<evidence type="ECO:0000313" key="2">
    <source>
        <dbReference type="Proteomes" id="UP000821845"/>
    </source>
</evidence>
<proteinExistence type="predicted"/>
<organism evidence="1 2">
    <name type="scientific">Hyalomma asiaticum</name>
    <name type="common">Tick</name>
    <dbReference type="NCBI Taxonomy" id="266040"/>
    <lineage>
        <taxon>Eukaryota</taxon>
        <taxon>Metazoa</taxon>
        <taxon>Ecdysozoa</taxon>
        <taxon>Arthropoda</taxon>
        <taxon>Chelicerata</taxon>
        <taxon>Arachnida</taxon>
        <taxon>Acari</taxon>
        <taxon>Parasitiformes</taxon>
        <taxon>Ixodida</taxon>
        <taxon>Ixodoidea</taxon>
        <taxon>Ixodidae</taxon>
        <taxon>Hyalomminae</taxon>
        <taxon>Hyalomma</taxon>
    </lineage>
</organism>
<reference evidence="1" key="1">
    <citation type="submission" date="2020-05" db="EMBL/GenBank/DDBJ databases">
        <title>Large-scale comparative analyses of tick genomes elucidate their genetic diversity and vector capacities.</title>
        <authorList>
            <person name="Jia N."/>
            <person name="Wang J."/>
            <person name="Shi W."/>
            <person name="Du L."/>
            <person name="Sun Y."/>
            <person name="Zhan W."/>
            <person name="Jiang J."/>
            <person name="Wang Q."/>
            <person name="Zhang B."/>
            <person name="Ji P."/>
            <person name="Sakyi L.B."/>
            <person name="Cui X."/>
            <person name="Yuan T."/>
            <person name="Jiang B."/>
            <person name="Yang W."/>
            <person name="Lam T.T.-Y."/>
            <person name="Chang Q."/>
            <person name="Ding S."/>
            <person name="Wang X."/>
            <person name="Zhu J."/>
            <person name="Ruan X."/>
            <person name="Zhao L."/>
            <person name="Wei J."/>
            <person name="Que T."/>
            <person name="Du C."/>
            <person name="Cheng J."/>
            <person name="Dai P."/>
            <person name="Han X."/>
            <person name="Huang E."/>
            <person name="Gao Y."/>
            <person name="Liu J."/>
            <person name="Shao H."/>
            <person name="Ye R."/>
            <person name="Li L."/>
            <person name="Wei W."/>
            <person name="Wang X."/>
            <person name="Wang C."/>
            <person name="Yang T."/>
            <person name="Huo Q."/>
            <person name="Li W."/>
            <person name="Guo W."/>
            <person name="Chen H."/>
            <person name="Zhou L."/>
            <person name="Ni X."/>
            <person name="Tian J."/>
            <person name="Zhou Y."/>
            <person name="Sheng Y."/>
            <person name="Liu T."/>
            <person name="Pan Y."/>
            <person name="Xia L."/>
            <person name="Li J."/>
            <person name="Zhao F."/>
            <person name="Cao W."/>
        </authorList>
    </citation>
    <scope>NUCLEOTIDE SEQUENCE</scope>
    <source>
        <strain evidence="1">Hyas-2018</strain>
    </source>
</reference>
<sequence>MGTSSGVPLDLDFENPALLFYSEAHVNLGMNKVSPTDVPCKWIEASGKTAAAPVSEINSFKPKVGAPAPQPTPKAQKDVPLSTDEKVRSFCSQLMATEESSGSRCPGPAIRSEVRSSARWYLEIF</sequence>
<dbReference type="EMBL" id="CM023489">
    <property type="protein sequence ID" value="KAH6921974.1"/>
    <property type="molecule type" value="Genomic_DNA"/>
</dbReference>
<keyword evidence="2" id="KW-1185">Reference proteome</keyword>
<name>A0ACB7RJI4_HYAAI</name>
<comment type="caution">
    <text evidence="1">The sequence shown here is derived from an EMBL/GenBank/DDBJ whole genome shotgun (WGS) entry which is preliminary data.</text>
</comment>
<protein>
    <submittedName>
        <fullName evidence="1">Uncharacterized protein</fullName>
    </submittedName>
</protein>
<evidence type="ECO:0000313" key="1">
    <source>
        <dbReference type="EMBL" id="KAH6921974.1"/>
    </source>
</evidence>
<gene>
    <name evidence="1" type="ORF">HPB50_007186</name>
</gene>